<dbReference type="RefSeq" id="WP_205355147.1">
    <property type="nucleotide sequence ID" value="NZ_JADKYB010000001.1"/>
</dbReference>
<dbReference type="SFLD" id="SFLDS00052">
    <property type="entry name" value="Ferric_Reductase_Domain"/>
    <property type="match status" value="1"/>
</dbReference>
<feature type="transmembrane region" description="Helical" evidence="13">
    <location>
        <begin position="54"/>
        <end position="78"/>
    </location>
</feature>
<gene>
    <name evidence="15" type="ORF">ITX44_01830</name>
</gene>
<dbReference type="Gene3D" id="3.40.50.80">
    <property type="entry name" value="Nucleotide-binding domain of ferredoxin-NADP reductase (FNR) module"/>
    <property type="match status" value="1"/>
</dbReference>
<evidence type="ECO:0000256" key="8">
    <source>
        <dbReference type="ARBA" id="ARBA00022989"/>
    </source>
</evidence>
<evidence type="ECO:0000256" key="13">
    <source>
        <dbReference type="SAM" id="Phobius"/>
    </source>
</evidence>
<dbReference type="PANTHER" id="PTHR47354:SF8">
    <property type="entry name" value="1,2-PHENYLACETYL-COA EPOXIDASE, SUBUNIT E"/>
    <property type="match status" value="1"/>
</dbReference>
<keyword evidence="10" id="KW-0408">Iron</keyword>
<feature type="transmembrane region" description="Helical" evidence="13">
    <location>
        <begin position="203"/>
        <end position="223"/>
    </location>
</feature>
<evidence type="ECO:0000259" key="14">
    <source>
        <dbReference type="PROSITE" id="PS51384"/>
    </source>
</evidence>
<accession>A0ABS2TKD7</accession>
<keyword evidence="4 13" id="KW-0812">Transmembrane</keyword>
<sequence length="454" mass="49257">MSTTYPPRQARHAVAAGGSRSPAAVVLVLAWAGAAAAVALWWHDTRAVVGHADWLLGAGRIAGLLTGYCCALLVLLMARIPALERGVGSDRVARWHAMAGRYTVCLLIAHIVLILWGYAAQAHAAVLHESWTVIWTYPDMRKGALGGLLLLVVGAVSVRAARRRLRYETWYYLHLLTYLAIFLAFWHQLALGADFVGSTGARAFWYGLYGAAAAAVLWFRVLAPVRLNLRHRLRVHSVVPEAPGVVSVLVRGERLPDLGARAGHFFRWRFLAPGLRWTASPYSLSAAPRPDLLRITVKAVGGHSAALARLRPGTRIWAEGPYGALTAARRSREKVLLLAGGVGVTPLRALFESLSARRGDLTLVYRARTAEDLALRGELESIAAARGARLIFALNAPDGRRPVLTAAGLRATLPDIAQHDVYLCGPPGMTRASYEALRAAGVPARRIHHESFEL</sequence>
<keyword evidence="5" id="KW-0001">2Fe-2S</keyword>
<feature type="transmembrane region" description="Helical" evidence="13">
    <location>
        <begin position="99"/>
        <end position="120"/>
    </location>
</feature>
<evidence type="ECO:0000256" key="9">
    <source>
        <dbReference type="ARBA" id="ARBA00023002"/>
    </source>
</evidence>
<dbReference type="InterPro" id="IPR017938">
    <property type="entry name" value="Riboflavin_synthase-like_b-brl"/>
</dbReference>
<dbReference type="PRINTS" id="PR00409">
    <property type="entry name" value="PHDIOXRDTASE"/>
</dbReference>
<dbReference type="InterPro" id="IPR013130">
    <property type="entry name" value="Fe3_Rdtase_TM_dom"/>
</dbReference>
<keyword evidence="9" id="KW-0560">Oxidoreductase</keyword>
<dbReference type="SUPFAM" id="SSF52343">
    <property type="entry name" value="Ferredoxin reductase-like, C-terminal NADP-linked domain"/>
    <property type="match status" value="1"/>
</dbReference>
<dbReference type="Proteomes" id="UP000749040">
    <property type="component" value="Unassembled WGS sequence"/>
</dbReference>
<evidence type="ECO:0000256" key="2">
    <source>
        <dbReference type="ARBA" id="ARBA00004141"/>
    </source>
</evidence>
<dbReference type="InterPro" id="IPR050415">
    <property type="entry name" value="MRET"/>
</dbReference>
<evidence type="ECO:0000313" key="15">
    <source>
        <dbReference type="EMBL" id="MBM9503287.1"/>
    </source>
</evidence>
<evidence type="ECO:0000256" key="6">
    <source>
        <dbReference type="ARBA" id="ARBA00022723"/>
    </source>
</evidence>
<keyword evidence="12 13" id="KW-0472">Membrane</keyword>
<dbReference type="Gene3D" id="2.40.30.10">
    <property type="entry name" value="Translation factors"/>
    <property type="match status" value="1"/>
</dbReference>
<dbReference type="PROSITE" id="PS51384">
    <property type="entry name" value="FAD_FR"/>
    <property type="match status" value="1"/>
</dbReference>
<dbReference type="EMBL" id="JADKYB010000001">
    <property type="protein sequence ID" value="MBM9503287.1"/>
    <property type="molecule type" value="Genomic_DNA"/>
</dbReference>
<feature type="domain" description="FAD-binding FR-type" evidence="14">
    <location>
        <begin position="228"/>
        <end position="328"/>
    </location>
</feature>
<evidence type="ECO:0000313" key="16">
    <source>
        <dbReference type="Proteomes" id="UP000749040"/>
    </source>
</evidence>
<dbReference type="InterPro" id="IPR039261">
    <property type="entry name" value="FNR_nucleotide-bd"/>
</dbReference>
<evidence type="ECO:0000256" key="11">
    <source>
        <dbReference type="ARBA" id="ARBA00023014"/>
    </source>
</evidence>
<protein>
    <submittedName>
        <fullName evidence="15">Ferredoxin reductase family protein</fullName>
    </submittedName>
</protein>
<comment type="subcellular location">
    <subcellularLocation>
        <location evidence="2">Membrane</location>
        <topology evidence="2">Multi-pass membrane protein</topology>
    </subcellularLocation>
</comment>
<evidence type="ECO:0000256" key="1">
    <source>
        <dbReference type="ARBA" id="ARBA00001974"/>
    </source>
</evidence>
<reference evidence="15 16" key="1">
    <citation type="submission" date="2021-01" db="EMBL/GenBank/DDBJ databases">
        <title>Streptomyces acididurans sp. nov., isolated from a peat swamp forest soil.</title>
        <authorList>
            <person name="Chantavorakit T."/>
            <person name="Duangmal K."/>
        </authorList>
    </citation>
    <scope>NUCLEOTIDE SEQUENCE [LARGE SCALE GENOMIC DNA]</scope>
    <source>
        <strain evidence="15 16">KK5PA1</strain>
    </source>
</reference>
<keyword evidence="8 13" id="KW-1133">Transmembrane helix</keyword>
<dbReference type="Pfam" id="PF01794">
    <property type="entry name" value="Ferric_reduct"/>
    <property type="match status" value="1"/>
</dbReference>
<evidence type="ECO:0000256" key="10">
    <source>
        <dbReference type="ARBA" id="ARBA00023004"/>
    </source>
</evidence>
<organism evidence="15 16">
    <name type="scientific">Actinacidiphila acididurans</name>
    <dbReference type="NCBI Taxonomy" id="2784346"/>
    <lineage>
        <taxon>Bacteria</taxon>
        <taxon>Bacillati</taxon>
        <taxon>Actinomycetota</taxon>
        <taxon>Actinomycetes</taxon>
        <taxon>Kitasatosporales</taxon>
        <taxon>Streptomycetaceae</taxon>
        <taxon>Actinacidiphila</taxon>
    </lineage>
</organism>
<keyword evidence="7" id="KW-0274">FAD</keyword>
<dbReference type="Pfam" id="PF00175">
    <property type="entry name" value="NAD_binding_1"/>
    <property type="match status" value="1"/>
</dbReference>
<dbReference type="InterPro" id="IPR001433">
    <property type="entry name" value="OxRdtase_FAD/NAD-bd"/>
</dbReference>
<keyword evidence="3" id="KW-0285">Flavoprotein</keyword>
<keyword evidence="11" id="KW-0411">Iron-sulfur</keyword>
<dbReference type="InterPro" id="IPR017927">
    <property type="entry name" value="FAD-bd_FR_type"/>
</dbReference>
<evidence type="ECO:0000256" key="4">
    <source>
        <dbReference type="ARBA" id="ARBA00022692"/>
    </source>
</evidence>
<keyword evidence="16" id="KW-1185">Reference proteome</keyword>
<keyword evidence="6" id="KW-0479">Metal-binding</keyword>
<dbReference type="PANTHER" id="PTHR47354">
    <property type="entry name" value="NADH OXIDOREDUCTASE HCR"/>
    <property type="match status" value="1"/>
</dbReference>
<evidence type="ECO:0000256" key="7">
    <source>
        <dbReference type="ARBA" id="ARBA00022827"/>
    </source>
</evidence>
<feature type="transmembrane region" description="Helical" evidence="13">
    <location>
        <begin position="21"/>
        <end position="42"/>
    </location>
</feature>
<proteinExistence type="predicted"/>
<evidence type="ECO:0000256" key="5">
    <source>
        <dbReference type="ARBA" id="ARBA00022714"/>
    </source>
</evidence>
<evidence type="ECO:0000256" key="3">
    <source>
        <dbReference type="ARBA" id="ARBA00022630"/>
    </source>
</evidence>
<evidence type="ECO:0000256" key="12">
    <source>
        <dbReference type="ARBA" id="ARBA00023136"/>
    </source>
</evidence>
<comment type="caution">
    <text evidence="15">The sequence shown here is derived from an EMBL/GenBank/DDBJ whole genome shotgun (WGS) entry which is preliminary data.</text>
</comment>
<dbReference type="SUPFAM" id="SSF63380">
    <property type="entry name" value="Riboflavin synthase domain-like"/>
    <property type="match status" value="1"/>
</dbReference>
<name>A0ABS2TKD7_9ACTN</name>
<dbReference type="CDD" id="cd06198">
    <property type="entry name" value="FNR_like_3"/>
    <property type="match status" value="1"/>
</dbReference>
<feature type="transmembrane region" description="Helical" evidence="13">
    <location>
        <begin position="140"/>
        <end position="158"/>
    </location>
</feature>
<comment type="cofactor">
    <cofactor evidence="1">
        <name>FAD</name>
        <dbReference type="ChEBI" id="CHEBI:57692"/>
    </cofactor>
</comment>
<feature type="transmembrane region" description="Helical" evidence="13">
    <location>
        <begin position="170"/>
        <end position="191"/>
    </location>
</feature>